<accession>A0A7Z0HWQ9</accession>
<keyword evidence="2" id="KW-1133">Transmembrane helix</keyword>
<name>A0A7Z0HWQ9_9RHOB</name>
<dbReference type="EMBL" id="JACBXS010000001">
    <property type="protein sequence ID" value="NYS23447.1"/>
    <property type="molecule type" value="Genomic_DNA"/>
</dbReference>
<dbReference type="RefSeq" id="WP_179904154.1">
    <property type="nucleotide sequence ID" value="NZ_JACBXS010000001.1"/>
</dbReference>
<proteinExistence type="predicted"/>
<dbReference type="Pfam" id="PF03703">
    <property type="entry name" value="bPH_2"/>
    <property type="match status" value="1"/>
</dbReference>
<feature type="transmembrane region" description="Helical" evidence="2">
    <location>
        <begin position="74"/>
        <end position="93"/>
    </location>
</feature>
<feature type="region of interest" description="Disordered" evidence="1">
    <location>
        <begin position="204"/>
        <end position="223"/>
    </location>
</feature>
<dbReference type="InterPro" id="IPR054839">
    <property type="entry name" value="puhB_PGC"/>
</dbReference>
<evidence type="ECO:0000313" key="5">
    <source>
        <dbReference type="Proteomes" id="UP000529417"/>
    </source>
</evidence>
<dbReference type="NCBIfam" id="NF040894">
    <property type="entry name" value="puhB_PGC"/>
    <property type="match status" value="1"/>
</dbReference>
<feature type="compositionally biased region" description="Pro residues" evidence="1">
    <location>
        <begin position="212"/>
        <end position="223"/>
    </location>
</feature>
<gene>
    <name evidence="4" type="ORF">HUK65_00465</name>
</gene>
<feature type="domain" description="YdbS-like PH" evidence="3">
    <location>
        <begin position="96"/>
        <end position="184"/>
    </location>
</feature>
<evidence type="ECO:0000256" key="1">
    <source>
        <dbReference type="SAM" id="MobiDB-lite"/>
    </source>
</evidence>
<sequence>MSHDDFAFEPVRGLPERPPKSEMVLWQGRPDTRALAREAYRVNWIIGYFVLIVLWRGSVGWLEAGAAGALAFGLPYATLGLAAWGVVMALAWVQARATVYTITSARVAMRIGAALTVTLNLPFRQIANADLKLGKGGTGTIALETLGETKFSYLVLWPHLRPGHVRVTKPALRCIPDAQAVAEILAEAAEARLAEPVVERTAARAATSAPVHPVPAGSPLPAE</sequence>
<evidence type="ECO:0000259" key="3">
    <source>
        <dbReference type="Pfam" id="PF03703"/>
    </source>
</evidence>
<dbReference type="Proteomes" id="UP000529417">
    <property type="component" value="Unassembled WGS sequence"/>
</dbReference>
<reference evidence="4 5" key="1">
    <citation type="journal article" date="2000" name="Arch. Microbiol.">
        <title>Rhodobaca bogoriensis gen. nov. and sp. nov., an alkaliphilic purple nonsulfur bacterium from African Rift Valley soda lakes.</title>
        <authorList>
            <person name="Milford A.D."/>
            <person name="Achenbach L.A."/>
            <person name="Jung D.O."/>
            <person name="Madigan M.T."/>
        </authorList>
    </citation>
    <scope>NUCLEOTIDE SEQUENCE [LARGE SCALE GENOMIC DNA]</scope>
    <source>
        <strain evidence="4 5">2376</strain>
    </source>
</reference>
<dbReference type="InterPro" id="IPR005182">
    <property type="entry name" value="YdbS-like_PH"/>
</dbReference>
<keyword evidence="5" id="KW-1185">Reference proteome</keyword>
<keyword evidence="2" id="KW-0472">Membrane</keyword>
<protein>
    <submittedName>
        <fullName evidence="4">PH domain-containing protein</fullName>
    </submittedName>
</protein>
<feature type="transmembrane region" description="Helical" evidence="2">
    <location>
        <begin position="42"/>
        <end position="62"/>
    </location>
</feature>
<dbReference type="AlphaFoldDB" id="A0A7Z0HWQ9"/>
<organism evidence="4 5">
    <name type="scientific">Rhabdonatronobacter sediminivivens</name>
    <dbReference type="NCBI Taxonomy" id="2743469"/>
    <lineage>
        <taxon>Bacteria</taxon>
        <taxon>Pseudomonadati</taxon>
        <taxon>Pseudomonadota</taxon>
        <taxon>Alphaproteobacteria</taxon>
        <taxon>Rhodobacterales</taxon>
        <taxon>Paracoccaceae</taxon>
        <taxon>Rhabdonatronobacter</taxon>
    </lineage>
</organism>
<comment type="caution">
    <text evidence="4">The sequence shown here is derived from an EMBL/GenBank/DDBJ whole genome shotgun (WGS) entry which is preliminary data.</text>
</comment>
<evidence type="ECO:0000256" key="2">
    <source>
        <dbReference type="SAM" id="Phobius"/>
    </source>
</evidence>
<keyword evidence="2" id="KW-0812">Transmembrane</keyword>
<evidence type="ECO:0000313" key="4">
    <source>
        <dbReference type="EMBL" id="NYS23447.1"/>
    </source>
</evidence>